<evidence type="ECO:0000313" key="5">
    <source>
        <dbReference type="Proteomes" id="UP001280581"/>
    </source>
</evidence>
<accession>A0AAN6REP5</accession>
<dbReference type="InterPro" id="IPR002347">
    <property type="entry name" value="SDR_fam"/>
</dbReference>
<dbReference type="EMBL" id="WVTA01000009">
    <property type="protein sequence ID" value="KAK3207378.1"/>
    <property type="molecule type" value="Genomic_DNA"/>
</dbReference>
<dbReference type="Proteomes" id="UP001280581">
    <property type="component" value="Unassembled WGS sequence"/>
</dbReference>
<reference evidence="4 5" key="1">
    <citation type="submission" date="2021-02" db="EMBL/GenBank/DDBJ databases">
        <title>Genome assembly of Pseudopithomyces chartarum.</title>
        <authorList>
            <person name="Jauregui R."/>
            <person name="Singh J."/>
            <person name="Voisey C."/>
        </authorList>
    </citation>
    <scope>NUCLEOTIDE SEQUENCE [LARGE SCALE GENOMIC DNA]</scope>
    <source>
        <strain evidence="4 5">AGR01</strain>
    </source>
</reference>
<evidence type="ECO:0000313" key="4">
    <source>
        <dbReference type="EMBL" id="KAK3207378.1"/>
    </source>
</evidence>
<sequence>MSSSTSPLPYGRHTTGSQVASDNASNIAGKIVLTTGVSPSGTGALFVETIAKYNPAFLILAGRSAAKVEATAAKIQSINPAVKTRVLILDLTSQSSVRRAAADVNSWTDVPHIDVLCNNAGIMAGPYRKTAEGIELQFGVNHIAHFLFTNLLISKILAAPKPRIVNISSDGHRLSGIRFDDHSFSDGKTYNQWIGYSQSKSANILFTKSLAEKLGSKGLWTFSVHPGVLMSTSLVGDLNEDDFKDLKQLDKAVGDPLGEEDVEFDVKTEDEMISTHVAAAFDPRLEAAEWNGVYLDDTNVAEEKLRPTVKGEGDGQRLWELSEKLVGEQFKY</sequence>
<dbReference type="PANTHER" id="PTHR24320">
    <property type="entry name" value="RETINOL DEHYDROGENASE"/>
    <property type="match status" value="1"/>
</dbReference>
<dbReference type="Pfam" id="PF00106">
    <property type="entry name" value="adh_short"/>
    <property type="match status" value="1"/>
</dbReference>
<comment type="caution">
    <text evidence="4">The sequence shown here is derived from an EMBL/GenBank/DDBJ whole genome shotgun (WGS) entry which is preliminary data.</text>
</comment>
<dbReference type="PRINTS" id="PR00081">
    <property type="entry name" value="GDHRDH"/>
</dbReference>
<keyword evidence="2" id="KW-0560">Oxidoreductase</keyword>
<evidence type="ECO:0000256" key="2">
    <source>
        <dbReference type="ARBA" id="ARBA00023002"/>
    </source>
</evidence>
<dbReference type="PANTHER" id="PTHR24320:SF283">
    <property type="entry name" value="RETINOL DEHYDROGENASE 11"/>
    <property type="match status" value="1"/>
</dbReference>
<dbReference type="GO" id="GO:0016491">
    <property type="term" value="F:oxidoreductase activity"/>
    <property type="evidence" value="ECO:0007669"/>
    <property type="project" value="UniProtKB-KW"/>
</dbReference>
<evidence type="ECO:0000256" key="3">
    <source>
        <dbReference type="RuleBase" id="RU000363"/>
    </source>
</evidence>
<protein>
    <submittedName>
        <fullName evidence="4">Uncharacterized protein</fullName>
    </submittedName>
</protein>
<keyword evidence="5" id="KW-1185">Reference proteome</keyword>
<dbReference type="Gene3D" id="3.40.50.720">
    <property type="entry name" value="NAD(P)-binding Rossmann-like Domain"/>
    <property type="match status" value="1"/>
</dbReference>
<proteinExistence type="inferred from homology"/>
<dbReference type="SUPFAM" id="SSF51735">
    <property type="entry name" value="NAD(P)-binding Rossmann-fold domains"/>
    <property type="match status" value="1"/>
</dbReference>
<dbReference type="PRINTS" id="PR00080">
    <property type="entry name" value="SDRFAMILY"/>
</dbReference>
<gene>
    <name evidence="4" type="ORF">GRF29_103g843970</name>
</gene>
<dbReference type="InterPro" id="IPR036291">
    <property type="entry name" value="NAD(P)-bd_dom_sf"/>
</dbReference>
<name>A0AAN6REP5_9PLEO</name>
<dbReference type="AlphaFoldDB" id="A0AAN6REP5"/>
<evidence type="ECO:0000256" key="1">
    <source>
        <dbReference type="ARBA" id="ARBA00006484"/>
    </source>
</evidence>
<organism evidence="4 5">
    <name type="scientific">Pseudopithomyces chartarum</name>
    <dbReference type="NCBI Taxonomy" id="1892770"/>
    <lineage>
        <taxon>Eukaryota</taxon>
        <taxon>Fungi</taxon>
        <taxon>Dikarya</taxon>
        <taxon>Ascomycota</taxon>
        <taxon>Pezizomycotina</taxon>
        <taxon>Dothideomycetes</taxon>
        <taxon>Pleosporomycetidae</taxon>
        <taxon>Pleosporales</taxon>
        <taxon>Massarineae</taxon>
        <taxon>Didymosphaeriaceae</taxon>
        <taxon>Pseudopithomyces</taxon>
    </lineage>
</organism>
<comment type="similarity">
    <text evidence="1 3">Belongs to the short-chain dehydrogenases/reductases (SDR) family.</text>
</comment>